<gene>
    <name evidence="2" type="ORF">M0812_08562</name>
</gene>
<name>A0AAV7ZZZ1_9EUKA</name>
<feature type="compositionally biased region" description="Low complexity" evidence="1">
    <location>
        <begin position="273"/>
        <end position="284"/>
    </location>
</feature>
<accession>A0AAV7ZZZ1</accession>
<dbReference type="EMBL" id="JANTQA010000021">
    <property type="protein sequence ID" value="KAJ3446027.1"/>
    <property type="molecule type" value="Genomic_DNA"/>
</dbReference>
<sequence>MLRDRSFKRIKKSKIKDEYCISELARTIQTRKFKRSPFVTKFLKFALSPFFDIKETKNQPLKKIVHHSTWNMKIRTQLINYQRKDLKKSIDTAVDNLKLFQSKKKNRFFSFKENYRNLTIHKKNTNLSQKVQTKTLNEIELSDLTDSGSMEKDLTIEIENKIEEYNQIINTTYYNIQLIKNTKKHRKVLMTQISENSLIPNIETEISILQSQKDLPIVSIENTLKKLENEKDHQLKATDFEDLDFLYTHVVKINEFIKKEETQQLVSEDPDLDQLSQDSDDSLQLNRHDRINPNNMDIEDPFENAGIGFGSDLSEHENIPDDDSMVIEEFEDFQQEKIKEKDESRKNTVDQLFPYENNKNKKENRVKNVKEKKKIISNISLYNLPQRKQNNEKKKMGNNRFKLKVYKTDLIIKKVLSNFKNIKGNKPLFFKIFERFNTINTEMKISEYIINLYNKNYLIENNFSIFYPKPIRKKKIDLEEVENYYDSVSLINTTERDPELILKNNHQNNKYSHNMEETDELANKKKKNINNEENTDSMEIIKTQGQTNIDRDRVLDNPDFENEMDFGVGGNSDYENYEGDHLGSTNLTIKDQLVENNHSKNVNIGFLNILSLQQKEIWYSSFTIMDTSHILSRLIVENNYPIENETIIFDFKELLMKPVFNTNKKRTSIQKLFLSFLMIAHHHNIRNKYTDIGAFENLSKNKYWRKLEIFLKLDYENNLMLLHTFLRKDLLKKIK</sequence>
<proteinExistence type="predicted"/>
<feature type="region of interest" description="Disordered" evidence="1">
    <location>
        <begin position="265"/>
        <end position="284"/>
    </location>
</feature>
<reference evidence="2" key="1">
    <citation type="submission" date="2022-08" db="EMBL/GenBank/DDBJ databases">
        <title>Novel sulphate-reducing endosymbionts in the free-living metamonad Anaeramoeba.</title>
        <authorList>
            <person name="Jerlstrom-Hultqvist J."/>
            <person name="Cepicka I."/>
            <person name="Gallot-Lavallee L."/>
            <person name="Salas-Leiva D."/>
            <person name="Curtis B.A."/>
            <person name="Zahonova K."/>
            <person name="Pipaliya S."/>
            <person name="Dacks J."/>
            <person name="Roger A.J."/>
        </authorList>
    </citation>
    <scope>NUCLEOTIDE SEQUENCE</scope>
    <source>
        <strain evidence="2">Busselton2</strain>
    </source>
</reference>
<organism evidence="2 3">
    <name type="scientific">Anaeramoeba flamelloides</name>
    <dbReference type="NCBI Taxonomy" id="1746091"/>
    <lineage>
        <taxon>Eukaryota</taxon>
        <taxon>Metamonada</taxon>
        <taxon>Anaeramoebidae</taxon>
        <taxon>Anaeramoeba</taxon>
    </lineage>
</organism>
<dbReference type="Proteomes" id="UP001146793">
    <property type="component" value="Unassembled WGS sequence"/>
</dbReference>
<evidence type="ECO:0000313" key="3">
    <source>
        <dbReference type="Proteomes" id="UP001146793"/>
    </source>
</evidence>
<evidence type="ECO:0000256" key="1">
    <source>
        <dbReference type="SAM" id="MobiDB-lite"/>
    </source>
</evidence>
<protein>
    <submittedName>
        <fullName evidence="2">Uncharacterized protein</fullName>
    </submittedName>
</protein>
<evidence type="ECO:0000313" key="2">
    <source>
        <dbReference type="EMBL" id="KAJ3446027.1"/>
    </source>
</evidence>
<comment type="caution">
    <text evidence="2">The sequence shown here is derived from an EMBL/GenBank/DDBJ whole genome shotgun (WGS) entry which is preliminary data.</text>
</comment>
<dbReference type="AlphaFoldDB" id="A0AAV7ZZZ1"/>